<sequence length="346" mass="39922">MNKIITIIFSLFILLSCNDDDIDYGQIVDEPYQLEIPSYFPKITFDTDKYPLTKNGVELGKKLFYEGRLSRNNTISCAFCHIQENAFTHHGHPVSHGIDDRLGIRNAPPIQNLAFLNRFMWDGVIHDLAQQPISPITAEEEMDTTFPEIIKKLSSDSSYRKMFKNAFGDDKIDANRILSALGQFMASVVSKDSKYDQYLRKEADLNETEKKGLQLFQQKCSSCHKGTLFTDESFRNTGMYYNKQYKDGGLYRVTLDSTDFMKFRVPSLRNIEMTKPYMHDGRFYSLEAVLNFYSEGVQNDKNLDSQLKQNNRIGIPMTEEEKKAIISFLNTLTDYSFINNPAYAEF</sequence>
<gene>
    <name evidence="11" type="primary">ccp_1</name>
    <name evidence="11" type="ORF">NCTC13456_01178</name>
</gene>
<name>A0A376G7B6_9FLAO</name>
<dbReference type="STRING" id="343874.GCA_000805695_00335"/>
<evidence type="ECO:0000256" key="5">
    <source>
        <dbReference type="ARBA" id="ARBA00022764"/>
    </source>
</evidence>
<dbReference type="PANTHER" id="PTHR30600:SF10">
    <property type="entry name" value="BLL6722 PROTEIN"/>
    <property type="match status" value="1"/>
</dbReference>
<dbReference type="PROSITE" id="PS51007">
    <property type="entry name" value="CYTC"/>
    <property type="match status" value="1"/>
</dbReference>
<dbReference type="GO" id="GO:0042597">
    <property type="term" value="C:periplasmic space"/>
    <property type="evidence" value="ECO:0007669"/>
    <property type="project" value="UniProtKB-SubCell"/>
</dbReference>
<organism evidence="11 12">
    <name type="scientific">Empedobacter falsenii</name>
    <dbReference type="NCBI Taxonomy" id="343874"/>
    <lineage>
        <taxon>Bacteria</taxon>
        <taxon>Pseudomonadati</taxon>
        <taxon>Bacteroidota</taxon>
        <taxon>Flavobacteriia</taxon>
        <taxon>Flavobacteriales</taxon>
        <taxon>Weeksellaceae</taxon>
        <taxon>Empedobacter</taxon>
    </lineage>
</organism>
<keyword evidence="11" id="KW-0575">Peroxidase</keyword>
<feature type="binding site" description="axial binding residue" evidence="9">
    <location>
        <position position="81"/>
    </location>
    <ligand>
        <name>heme c</name>
        <dbReference type="ChEBI" id="CHEBI:61717"/>
        <label>1</label>
    </ligand>
    <ligandPart>
        <name>Fe</name>
        <dbReference type="ChEBI" id="CHEBI:18248"/>
    </ligandPart>
</feature>
<evidence type="ECO:0000256" key="3">
    <source>
        <dbReference type="ARBA" id="ARBA00022723"/>
    </source>
</evidence>
<feature type="binding site" description="covalent" evidence="8">
    <location>
        <position position="223"/>
    </location>
    <ligand>
        <name>heme c</name>
        <dbReference type="ChEBI" id="CHEBI:61717"/>
        <label>2</label>
    </ligand>
</feature>
<feature type="binding site" description="covalent" evidence="8">
    <location>
        <position position="80"/>
    </location>
    <ligand>
        <name>heme c</name>
        <dbReference type="ChEBI" id="CHEBI:61717"/>
        <label>1</label>
    </ligand>
</feature>
<dbReference type="InterPro" id="IPR051395">
    <property type="entry name" value="Cytochrome_c_Peroxidase/MauG"/>
</dbReference>
<dbReference type="Gene3D" id="1.10.760.10">
    <property type="entry name" value="Cytochrome c-like domain"/>
    <property type="match status" value="2"/>
</dbReference>
<comment type="subcellular location">
    <subcellularLocation>
        <location evidence="1">Periplasm</location>
    </subcellularLocation>
</comment>
<evidence type="ECO:0000256" key="2">
    <source>
        <dbReference type="ARBA" id="ARBA00022617"/>
    </source>
</evidence>
<evidence type="ECO:0000256" key="6">
    <source>
        <dbReference type="ARBA" id="ARBA00023002"/>
    </source>
</evidence>
<evidence type="ECO:0000256" key="1">
    <source>
        <dbReference type="ARBA" id="ARBA00004418"/>
    </source>
</evidence>
<keyword evidence="4" id="KW-0732">Signal</keyword>
<proteinExistence type="predicted"/>
<keyword evidence="3 9" id="KW-0479">Metal-binding</keyword>
<evidence type="ECO:0000313" key="11">
    <source>
        <dbReference type="EMBL" id="STD54747.1"/>
    </source>
</evidence>
<accession>A0A376G7B6</accession>
<dbReference type="Proteomes" id="UP000254737">
    <property type="component" value="Unassembled WGS sequence"/>
</dbReference>
<comment type="PTM">
    <text evidence="8">Binds 2 heme groups per subunit.</text>
</comment>
<keyword evidence="2 8" id="KW-0349">Heme</keyword>
<dbReference type="SUPFAM" id="SSF46626">
    <property type="entry name" value="Cytochrome c"/>
    <property type="match status" value="2"/>
</dbReference>
<dbReference type="InterPro" id="IPR036909">
    <property type="entry name" value="Cyt_c-like_dom_sf"/>
</dbReference>
<comment type="cofactor">
    <cofactor evidence="8">
        <name>heme</name>
        <dbReference type="ChEBI" id="CHEBI:30413"/>
    </cofactor>
    <text evidence="8">Binds 2 heme groups.</text>
</comment>
<keyword evidence="5" id="KW-0574">Periplasm</keyword>
<dbReference type="InterPro" id="IPR026259">
    <property type="entry name" value="MauG/Cytc_peroxidase"/>
</dbReference>
<evidence type="ECO:0000256" key="9">
    <source>
        <dbReference type="PIRSR" id="PIRSR000294-2"/>
    </source>
</evidence>
<dbReference type="RefSeq" id="WP_114999324.1">
    <property type="nucleotide sequence ID" value="NZ_UFXS01000001.1"/>
</dbReference>
<keyword evidence="7 9" id="KW-0408">Iron</keyword>
<dbReference type="InterPro" id="IPR004852">
    <property type="entry name" value="Di-haem_cyt_c_peroxidsae"/>
</dbReference>
<dbReference type="GO" id="GO:0046872">
    <property type="term" value="F:metal ion binding"/>
    <property type="evidence" value="ECO:0007669"/>
    <property type="project" value="UniProtKB-KW"/>
</dbReference>
<protein>
    <submittedName>
        <fullName evidence="11">Cytochrome c551 peroxidase</fullName>
        <ecNumber evidence="11">1.11.1.5</ecNumber>
    </submittedName>
</protein>
<dbReference type="Pfam" id="PF03150">
    <property type="entry name" value="CCP_MauG"/>
    <property type="match status" value="1"/>
</dbReference>
<dbReference type="GO" id="GO:0020037">
    <property type="term" value="F:heme binding"/>
    <property type="evidence" value="ECO:0007669"/>
    <property type="project" value="InterPro"/>
</dbReference>
<evidence type="ECO:0000256" key="4">
    <source>
        <dbReference type="ARBA" id="ARBA00022729"/>
    </source>
</evidence>
<feature type="binding site" description="axial binding residue" evidence="9">
    <location>
        <position position="224"/>
    </location>
    <ligand>
        <name>heme c</name>
        <dbReference type="ChEBI" id="CHEBI:61717"/>
        <label>2</label>
    </ligand>
    <ligandPart>
        <name>Fe</name>
        <dbReference type="ChEBI" id="CHEBI:18248"/>
    </ligandPart>
</feature>
<dbReference type="PROSITE" id="PS51257">
    <property type="entry name" value="PROKAR_LIPOPROTEIN"/>
    <property type="match status" value="1"/>
</dbReference>
<dbReference type="EC" id="1.11.1.5" evidence="11"/>
<feature type="domain" description="Cytochrome c" evidence="10">
    <location>
        <begin position="207"/>
        <end position="333"/>
    </location>
</feature>
<dbReference type="GO" id="GO:0004130">
    <property type="term" value="F:cytochrome-c peroxidase activity"/>
    <property type="evidence" value="ECO:0007669"/>
    <property type="project" value="UniProtKB-EC"/>
</dbReference>
<reference evidence="11 12" key="1">
    <citation type="submission" date="2018-06" db="EMBL/GenBank/DDBJ databases">
        <authorList>
            <consortium name="Pathogen Informatics"/>
            <person name="Doyle S."/>
        </authorList>
    </citation>
    <scope>NUCLEOTIDE SEQUENCE [LARGE SCALE GENOMIC DNA]</scope>
    <source>
        <strain evidence="11 12">NCTC13456</strain>
    </source>
</reference>
<evidence type="ECO:0000313" key="12">
    <source>
        <dbReference type="Proteomes" id="UP000254737"/>
    </source>
</evidence>
<keyword evidence="6 11" id="KW-0560">Oxidoreductase</keyword>
<dbReference type="AlphaFoldDB" id="A0A376G7B6"/>
<dbReference type="EMBL" id="UFXS01000001">
    <property type="protein sequence ID" value="STD54747.1"/>
    <property type="molecule type" value="Genomic_DNA"/>
</dbReference>
<feature type="binding site" description="covalent" evidence="8">
    <location>
        <position position="77"/>
    </location>
    <ligand>
        <name>heme c</name>
        <dbReference type="ChEBI" id="CHEBI:61717"/>
        <label>1</label>
    </ligand>
</feature>
<evidence type="ECO:0000256" key="8">
    <source>
        <dbReference type="PIRSR" id="PIRSR000294-1"/>
    </source>
</evidence>
<feature type="binding site" description="covalent" evidence="8">
    <location>
        <position position="220"/>
    </location>
    <ligand>
        <name>heme c</name>
        <dbReference type="ChEBI" id="CHEBI:61717"/>
        <label>2</label>
    </ligand>
</feature>
<evidence type="ECO:0000256" key="7">
    <source>
        <dbReference type="ARBA" id="ARBA00023004"/>
    </source>
</evidence>
<dbReference type="PANTHER" id="PTHR30600">
    <property type="entry name" value="CYTOCHROME C PEROXIDASE-RELATED"/>
    <property type="match status" value="1"/>
</dbReference>
<dbReference type="InterPro" id="IPR009056">
    <property type="entry name" value="Cyt_c-like_dom"/>
</dbReference>
<evidence type="ECO:0000259" key="10">
    <source>
        <dbReference type="PROSITE" id="PS51007"/>
    </source>
</evidence>
<dbReference type="PIRSF" id="PIRSF000294">
    <property type="entry name" value="Cytochrome-c_peroxidase"/>
    <property type="match status" value="1"/>
</dbReference>
<dbReference type="GO" id="GO:0009055">
    <property type="term" value="F:electron transfer activity"/>
    <property type="evidence" value="ECO:0007669"/>
    <property type="project" value="InterPro"/>
</dbReference>